<feature type="region of interest" description="Disordered" evidence="1">
    <location>
        <begin position="1"/>
        <end position="22"/>
    </location>
</feature>
<proteinExistence type="predicted"/>
<dbReference type="EMBL" id="BAABME010011300">
    <property type="protein sequence ID" value="GAA0183543.1"/>
    <property type="molecule type" value="Genomic_DNA"/>
</dbReference>
<evidence type="ECO:0000313" key="3">
    <source>
        <dbReference type="Proteomes" id="UP001454036"/>
    </source>
</evidence>
<protein>
    <submittedName>
        <fullName evidence="2">Uncharacterized protein</fullName>
    </submittedName>
</protein>
<gene>
    <name evidence="2" type="ORF">LIER_30934</name>
</gene>
<name>A0AAV3RPB0_LITER</name>
<keyword evidence="3" id="KW-1185">Reference proteome</keyword>
<evidence type="ECO:0000313" key="2">
    <source>
        <dbReference type="EMBL" id="GAA0183543.1"/>
    </source>
</evidence>
<dbReference type="AlphaFoldDB" id="A0AAV3RPB0"/>
<reference evidence="2 3" key="1">
    <citation type="submission" date="2024-01" db="EMBL/GenBank/DDBJ databases">
        <title>The complete chloroplast genome sequence of Lithospermum erythrorhizon: insights into the phylogenetic relationship among Boraginaceae species and the maternal lineages of purple gromwells.</title>
        <authorList>
            <person name="Okada T."/>
            <person name="Watanabe K."/>
        </authorList>
    </citation>
    <scope>NUCLEOTIDE SEQUENCE [LARGE SCALE GENOMIC DNA]</scope>
</reference>
<organism evidence="2 3">
    <name type="scientific">Lithospermum erythrorhizon</name>
    <name type="common">Purple gromwell</name>
    <name type="synonym">Lithospermum officinale var. erythrorhizon</name>
    <dbReference type="NCBI Taxonomy" id="34254"/>
    <lineage>
        <taxon>Eukaryota</taxon>
        <taxon>Viridiplantae</taxon>
        <taxon>Streptophyta</taxon>
        <taxon>Embryophyta</taxon>
        <taxon>Tracheophyta</taxon>
        <taxon>Spermatophyta</taxon>
        <taxon>Magnoliopsida</taxon>
        <taxon>eudicotyledons</taxon>
        <taxon>Gunneridae</taxon>
        <taxon>Pentapetalae</taxon>
        <taxon>asterids</taxon>
        <taxon>lamiids</taxon>
        <taxon>Boraginales</taxon>
        <taxon>Boraginaceae</taxon>
        <taxon>Boraginoideae</taxon>
        <taxon>Lithospermeae</taxon>
        <taxon>Lithospermum</taxon>
    </lineage>
</organism>
<sequence length="230" mass="27489">MTLTQGGRPGAGRYTKPHSLNPGQNRPKAYVYMCKLVNDEVSSWFIQEMRFEWRDCWPRWKNVNTRVQDRLWNNFKNYFDIEVEESTAKHLFFKQASLWYRRSMGVVKKEALEAAKSEDVVDFLGQPKLPWMQMQAVWDCFIKHWTDLNTIKKSNSRKKSWETEWAVRYGLGNVSLKKRMRKRGKYVMLFKVWYGQDLDLKNYPPDLNVWDVLEEVEDGRKKGRRLGFGT</sequence>
<comment type="caution">
    <text evidence="2">The sequence shown here is derived from an EMBL/GenBank/DDBJ whole genome shotgun (WGS) entry which is preliminary data.</text>
</comment>
<accession>A0AAV3RPB0</accession>
<dbReference type="Proteomes" id="UP001454036">
    <property type="component" value="Unassembled WGS sequence"/>
</dbReference>
<evidence type="ECO:0000256" key="1">
    <source>
        <dbReference type="SAM" id="MobiDB-lite"/>
    </source>
</evidence>